<evidence type="ECO:0000256" key="3">
    <source>
        <dbReference type="ARBA" id="ARBA00022630"/>
    </source>
</evidence>
<dbReference type="SUPFAM" id="SSF52343">
    <property type="entry name" value="Ferredoxin reductase-like, C-terminal NADP-linked domain"/>
    <property type="match status" value="1"/>
</dbReference>
<dbReference type="Gene3D" id="3.40.50.80">
    <property type="entry name" value="Nucleotide-binding domain of ferredoxin-NADP reductase (FNR) module"/>
    <property type="match status" value="1"/>
</dbReference>
<dbReference type="PROSITE" id="PS51384">
    <property type="entry name" value="FAD_FR"/>
    <property type="match status" value="1"/>
</dbReference>
<dbReference type="EMBL" id="CAICTM010000071">
    <property type="protein sequence ID" value="CAB9499948.1"/>
    <property type="molecule type" value="Genomic_DNA"/>
</dbReference>
<comment type="cofactor">
    <cofactor evidence="1">
        <name>FMN</name>
        <dbReference type="ChEBI" id="CHEBI:58210"/>
    </cofactor>
</comment>
<dbReference type="Proteomes" id="UP001153069">
    <property type="component" value="Unassembled WGS sequence"/>
</dbReference>
<dbReference type="Gene3D" id="3.40.50.360">
    <property type="match status" value="1"/>
</dbReference>
<dbReference type="Gene3D" id="1.20.990.10">
    <property type="entry name" value="NADPH-cytochrome p450 Reductase, Chain A, domain 3"/>
    <property type="match status" value="1"/>
</dbReference>
<dbReference type="AlphaFoldDB" id="A0A9N8H7P2"/>
<keyword evidence="3" id="KW-0285">Flavoprotein</keyword>
<evidence type="ECO:0000256" key="1">
    <source>
        <dbReference type="ARBA" id="ARBA00001917"/>
    </source>
</evidence>
<comment type="cofactor">
    <cofactor evidence="2">
        <name>FAD</name>
        <dbReference type="ChEBI" id="CHEBI:57692"/>
    </cofactor>
</comment>
<evidence type="ECO:0000256" key="5">
    <source>
        <dbReference type="ARBA" id="ARBA00022827"/>
    </source>
</evidence>
<keyword evidence="5" id="KW-0274">FAD</keyword>
<dbReference type="PROSITE" id="PS50902">
    <property type="entry name" value="FLAVODOXIN_LIKE"/>
    <property type="match status" value="1"/>
</dbReference>
<evidence type="ECO:0000259" key="9">
    <source>
        <dbReference type="PROSITE" id="PS51384"/>
    </source>
</evidence>
<protein>
    <submittedName>
        <fullName evidence="10">NADPH-dependent diflavin oxidoreductase 1</fullName>
    </submittedName>
</protein>
<dbReference type="InterPro" id="IPR017927">
    <property type="entry name" value="FAD-bd_FR_type"/>
</dbReference>
<dbReference type="Pfam" id="PF00175">
    <property type="entry name" value="NAD_binding_1"/>
    <property type="match status" value="1"/>
</dbReference>
<dbReference type="SUPFAM" id="SSF52218">
    <property type="entry name" value="Flavoproteins"/>
    <property type="match status" value="1"/>
</dbReference>
<dbReference type="GO" id="GO:0016491">
    <property type="term" value="F:oxidoreductase activity"/>
    <property type="evidence" value="ECO:0007669"/>
    <property type="project" value="UniProtKB-KW"/>
</dbReference>
<name>A0A9N8H7P2_9STRA</name>
<keyword evidence="11" id="KW-1185">Reference proteome</keyword>
<evidence type="ECO:0000256" key="4">
    <source>
        <dbReference type="ARBA" id="ARBA00022643"/>
    </source>
</evidence>
<keyword evidence="7" id="KW-0560">Oxidoreductase</keyword>
<dbReference type="InterPro" id="IPR001433">
    <property type="entry name" value="OxRdtase_FAD/NAD-bd"/>
</dbReference>
<dbReference type="OrthoDB" id="1856718at2759"/>
<dbReference type="GO" id="GO:0005829">
    <property type="term" value="C:cytosol"/>
    <property type="evidence" value="ECO:0007669"/>
    <property type="project" value="TreeGrafter"/>
</dbReference>
<evidence type="ECO:0000256" key="2">
    <source>
        <dbReference type="ARBA" id="ARBA00001974"/>
    </source>
</evidence>
<gene>
    <name evidence="10" type="ORF">SEMRO_72_G039910.1</name>
</gene>
<dbReference type="InterPro" id="IPR039261">
    <property type="entry name" value="FNR_nucleotide-bd"/>
</dbReference>
<feature type="domain" description="Flavodoxin-like" evidence="8">
    <location>
        <begin position="18"/>
        <end position="175"/>
    </location>
</feature>
<dbReference type="PRINTS" id="PR00369">
    <property type="entry name" value="FLAVODOXIN"/>
</dbReference>
<keyword evidence="6" id="KW-0521">NADP</keyword>
<dbReference type="InterPro" id="IPR003097">
    <property type="entry name" value="CysJ-like_FAD-binding"/>
</dbReference>
<comment type="caution">
    <text evidence="10">The sequence shown here is derived from an EMBL/GenBank/DDBJ whole genome shotgun (WGS) entry which is preliminary data.</text>
</comment>
<evidence type="ECO:0000313" key="10">
    <source>
        <dbReference type="EMBL" id="CAB9499948.1"/>
    </source>
</evidence>
<dbReference type="InterPro" id="IPR029039">
    <property type="entry name" value="Flavoprotein-like_sf"/>
</dbReference>
<dbReference type="Pfam" id="PF00667">
    <property type="entry name" value="FAD_binding_1"/>
    <property type="match status" value="1"/>
</dbReference>
<dbReference type="Pfam" id="PF00258">
    <property type="entry name" value="Flavodoxin_1"/>
    <property type="match status" value="1"/>
</dbReference>
<dbReference type="GO" id="GO:0010181">
    <property type="term" value="F:FMN binding"/>
    <property type="evidence" value="ECO:0007669"/>
    <property type="project" value="InterPro"/>
</dbReference>
<evidence type="ECO:0000256" key="6">
    <source>
        <dbReference type="ARBA" id="ARBA00022857"/>
    </source>
</evidence>
<dbReference type="InterPro" id="IPR001094">
    <property type="entry name" value="Flavdoxin-like"/>
</dbReference>
<evidence type="ECO:0000259" key="8">
    <source>
        <dbReference type="PROSITE" id="PS50902"/>
    </source>
</evidence>
<dbReference type="SUPFAM" id="SSF63380">
    <property type="entry name" value="Riboflavin synthase domain-like"/>
    <property type="match status" value="1"/>
</dbReference>
<sequence>MTMTTPSSSSSSSSTASCTIVYSTQTGRARACARRTARILREKTQLTLLGGTPFDELVPSFLDYPHGQQQQQQNHFFLLFVSTTGDGVHCDSIAQTWKSLLKKSLSSNKLQGVQFALFCLGDRAYGPQFCAAGRKLAVRLMQLGATSCCEVGYGDDNTPNGGCFADLDRWIQQQLLLSSIILLEQPNTSTVAVMTNSNTTDTTTTRVDTSHYKVTVLQEQTKDAMDQWQQDWCQESYQAFFAHQSPMTAYRYDSQANSTNNTPPQQNKPLIAQVESNTRLTAPDWDQNTRHIRLQLTGYNNNKKQTTPTERQLPYQAGDIATIMPCNPPTEVERFIQTLPTALQTIADKVLHLDYYQQQQQQQQANLLGDAFPHWPAHCTLRGWLTYCADIHAPPEREDLRAISQFCSHEHDMGAAQRDKLLSLSETAASALYVDYILREKRCWTDVLYDFDSLRHLGSGLTVEALLAIVPPMRPRDFSIASAPTTSTKPDGDFVVELCVAVVEGTTPLGRSYHGLCSHYLSTLLLQDSTTVLQMWIRPGSFHGLPLTPSQNDTTSEKRRWFENPVLCIGAGTGVAPLRGLILEREAVRAAQQKSDVADSSTIAPFAATTNGDATNETQTLNQYDNLLVFGCRKRDADYYYQNEWTQLQNRMVVIPAFSREQARKVYVQQLIKQNGEAIVRHIMENDGAIYIAGGPSMARYSKEELIDATARVLLDGDEKKANLLFKKMQARGRFRVEAWS</sequence>
<organism evidence="10 11">
    <name type="scientific">Seminavis robusta</name>
    <dbReference type="NCBI Taxonomy" id="568900"/>
    <lineage>
        <taxon>Eukaryota</taxon>
        <taxon>Sar</taxon>
        <taxon>Stramenopiles</taxon>
        <taxon>Ochrophyta</taxon>
        <taxon>Bacillariophyta</taxon>
        <taxon>Bacillariophyceae</taxon>
        <taxon>Bacillariophycidae</taxon>
        <taxon>Naviculales</taxon>
        <taxon>Naviculaceae</taxon>
        <taxon>Seminavis</taxon>
    </lineage>
</organism>
<dbReference type="InterPro" id="IPR008254">
    <property type="entry name" value="Flavodoxin/NO_synth"/>
</dbReference>
<proteinExistence type="predicted"/>
<dbReference type="PANTHER" id="PTHR19384:SF10">
    <property type="entry name" value="NADPH-DEPENDENT DIFLAVIN OXIDOREDUCTASE 1"/>
    <property type="match status" value="1"/>
</dbReference>
<dbReference type="Gene3D" id="2.40.30.10">
    <property type="entry name" value="Translation factors"/>
    <property type="match status" value="1"/>
</dbReference>
<reference evidence="10" key="1">
    <citation type="submission" date="2020-06" db="EMBL/GenBank/DDBJ databases">
        <authorList>
            <consortium name="Plant Systems Biology data submission"/>
        </authorList>
    </citation>
    <scope>NUCLEOTIDE SEQUENCE</scope>
    <source>
        <strain evidence="10">D6</strain>
    </source>
</reference>
<dbReference type="InterPro" id="IPR023173">
    <property type="entry name" value="NADPH_Cyt_P450_Rdtase_alpha"/>
</dbReference>
<dbReference type="PANTHER" id="PTHR19384">
    <property type="entry name" value="NITRIC OXIDE SYNTHASE-RELATED"/>
    <property type="match status" value="1"/>
</dbReference>
<evidence type="ECO:0000313" key="11">
    <source>
        <dbReference type="Proteomes" id="UP001153069"/>
    </source>
</evidence>
<evidence type="ECO:0000256" key="7">
    <source>
        <dbReference type="ARBA" id="ARBA00023002"/>
    </source>
</evidence>
<accession>A0A9N8H7P2</accession>
<feature type="domain" description="FAD-binding FR-type" evidence="9">
    <location>
        <begin position="267"/>
        <end position="546"/>
    </location>
</feature>
<dbReference type="GO" id="GO:0050660">
    <property type="term" value="F:flavin adenine dinucleotide binding"/>
    <property type="evidence" value="ECO:0007669"/>
    <property type="project" value="TreeGrafter"/>
</dbReference>
<dbReference type="InterPro" id="IPR017938">
    <property type="entry name" value="Riboflavin_synthase-like_b-brl"/>
</dbReference>
<keyword evidence="4" id="KW-0288">FMN</keyword>